<reference evidence="1 2" key="2">
    <citation type="journal article" date="2011" name="ISME J.">
        <title>RNA-seq reveals cooperative metabolic interactions between two termite-gut spirochete species in co-culture.</title>
        <authorList>
            <person name="Rosenthal A.Z."/>
            <person name="Matson E.G."/>
            <person name="Eldar A."/>
            <person name="Leadbetter J.R."/>
        </authorList>
    </citation>
    <scope>NUCLEOTIDE SEQUENCE [LARGE SCALE GENOMIC DNA]</scope>
    <source>
        <strain evidence="2">ATCC BAA-887 / DSM 12427 / ZAS-2</strain>
    </source>
</reference>
<dbReference type="Pfam" id="PF02597">
    <property type="entry name" value="ThiS"/>
    <property type="match status" value="1"/>
</dbReference>
<dbReference type="Proteomes" id="UP000009223">
    <property type="component" value="Chromosome"/>
</dbReference>
<dbReference type="InterPro" id="IPR003749">
    <property type="entry name" value="ThiS/MoaD-like"/>
</dbReference>
<dbReference type="SUPFAM" id="SSF54285">
    <property type="entry name" value="MoaD/ThiS"/>
    <property type="match status" value="1"/>
</dbReference>
<sequence length="90" mass="9969">MSRGLQKRCKHVIKTLEEAAVTVTTNGKKIEVSGEISVSKLLEEAKVEMPEYVSVQLNDEMILRANFDTTLVKEGAVVEFLYYMGGGGRC</sequence>
<dbReference type="CDD" id="cd00565">
    <property type="entry name" value="Ubl_ThiS"/>
    <property type="match status" value="1"/>
</dbReference>
<dbReference type="InterPro" id="IPR016155">
    <property type="entry name" value="Mopterin_synth/thiamin_S_b"/>
</dbReference>
<evidence type="ECO:0000313" key="2">
    <source>
        <dbReference type="Proteomes" id="UP000009223"/>
    </source>
</evidence>
<dbReference type="NCBIfam" id="TIGR01683">
    <property type="entry name" value="thiS"/>
    <property type="match status" value="1"/>
</dbReference>
<dbReference type="KEGG" id="tpi:TREPR_0257"/>
<gene>
    <name evidence="1" type="primary">thiS</name>
    <name evidence="1" type="ordered locus">TREPR_0257</name>
</gene>
<name>F5YLI9_TREPZ</name>
<dbReference type="AlphaFoldDB" id="F5YLI9"/>
<dbReference type="STRING" id="545694.TREPR_0257"/>
<dbReference type="eggNOG" id="COG2104">
    <property type="taxonomic scope" value="Bacteria"/>
</dbReference>
<organism evidence="1 2">
    <name type="scientific">Treponema primitia (strain ATCC BAA-887 / DSM 12427 / ZAS-2)</name>
    <dbReference type="NCBI Taxonomy" id="545694"/>
    <lineage>
        <taxon>Bacteria</taxon>
        <taxon>Pseudomonadati</taxon>
        <taxon>Spirochaetota</taxon>
        <taxon>Spirochaetia</taxon>
        <taxon>Spirochaetales</taxon>
        <taxon>Treponemataceae</taxon>
        <taxon>Treponema</taxon>
    </lineage>
</organism>
<keyword evidence="2" id="KW-1185">Reference proteome</keyword>
<proteinExistence type="predicted"/>
<evidence type="ECO:0000313" key="1">
    <source>
        <dbReference type="EMBL" id="AEF84708.1"/>
    </source>
</evidence>
<dbReference type="Gene3D" id="3.10.20.30">
    <property type="match status" value="1"/>
</dbReference>
<dbReference type="EMBL" id="CP001843">
    <property type="protein sequence ID" value="AEF84708.1"/>
    <property type="molecule type" value="Genomic_DNA"/>
</dbReference>
<accession>F5YLI9</accession>
<protein>
    <submittedName>
        <fullName evidence="1">Thiamine biosynthesis protein ThiS</fullName>
    </submittedName>
</protein>
<dbReference type="InterPro" id="IPR010035">
    <property type="entry name" value="Thi_S"/>
</dbReference>
<dbReference type="InterPro" id="IPR012675">
    <property type="entry name" value="Beta-grasp_dom_sf"/>
</dbReference>
<dbReference type="HOGENOM" id="CLU_174611_3_2_12"/>
<reference evidence="2" key="1">
    <citation type="submission" date="2009-12" db="EMBL/GenBank/DDBJ databases">
        <title>Complete sequence of Treponema primitia strain ZAS-2.</title>
        <authorList>
            <person name="Tetu S.G."/>
            <person name="Matson E."/>
            <person name="Ren Q."/>
            <person name="Seshadri R."/>
            <person name="Elbourne L."/>
            <person name="Hassan K.A."/>
            <person name="Durkin A."/>
            <person name="Radune D."/>
            <person name="Mohamoud Y."/>
            <person name="Shay R."/>
            <person name="Jin S."/>
            <person name="Zhang X."/>
            <person name="Lucey K."/>
            <person name="Ballor N.R."/>
            <person name="Ottesen E."/>
            <person name="Rosenthal R."/>
            <person name="Allen A."/>
            <person name="Leadbetter J.R."/>
            <person name="Paulsen I.T."/>
        </authorList>
    </citation>
    <scope>NUCLEOTIDE SEQUENCE [LARGE SCALE GENOMIC DNA]</scope>
    <source>
        <strain evidence="2">ATCC BAA-887 / DSM 12427 / ZAS-2</strain>
    </source>
</reference>